<dbReference type="EMBL" id="ASPP01003020">
    <property type="protein sequence ID" value="ETO33934.1"/>
    <property type="molecule type" value="Genomic_DNA"/>
</dbReference>
<keyword evidence="2" id="KW-1133">Transmembrane helix</keyword>
<dbReference type="PANTHER" id="PTHR20953:SF3">
    <property type="entry name" value="P-LOOP CONTAINING NUCLEOSIDE TRIPHOSPHATE HYDROLASES SUPERFAMILY PROTEIN"/>
    <property type="match status" value="1"/>
</dbReference>
<dbReference type="Proteomes" id="UP000023152">
    <property type="component" value="Unassembled WGS sequence"/>
</dbReference>
<feature type="transmembrane region" description="Helical" evidence="2">
    <location>
        <begin position="29"/>
        <end position="60"/>
    </location>
</feature>
<keyword evidence="2" id="KW-0812">Transmembrane</keyword>
<organism evidence="3 4">
    <name type="scientific">Reticulomyxa filosa</name>
    <dbReference type="NCBI Taxonomy" id="46433"/>
    <lineage>
        <taxon>Eukaryota</taxon>
        <taxon>Sar</taxon>
        <taxon>Rhizaria</taxon>
        <taxon>Retaria</taxon>
        <taxon>Foraminifera</taxon>
        <taxon>Monothalamids</taxon>
        <taxon>Reticulomyxidae</taxon>
        <taxon>Reticulomyxa</taxon>
    </lineage>
</organism>
<protein>
    <submittedName>
        <fullName evidence="3">Uncharacterized protein</fullName>
    </submittedName>
</protein>
<comment type="caution">
    <text evidence="3">The sequence shown here is derived from an EMBL/GenBank/DDBJ whole genome shotgun (WGS) entry which is preliminary data.</text>
</comment>
<dbReference type="PANTHER" id="PTHR20953">
    <property type="entry name" value="KINASE-RELATED"/>
    <property type="match status" value="1"/>
</dbReference>
<evidence type="ECO:0000313" key="4">
    <source>
        <dbReference type="Proteomes" id="UP000023152"/>
    </source>
</evidence>
<dbReference type="AlphaFoldDB" id="X6P799"/>
<evidence type="ECO:0000256" key="1">
    <source>
        <dbReference type="SAM" id="MobiDB-lite"/>
    </source>
</evidence>
<proteinExistence type="predicted"/>
<reference evidence="3 4" key="1">
    <citation type="journal article" date="2013" name="Curr. Biol.">
        <title>The Genome of the Foraminiferan Reticulomyxa filosa.</title>
        <authorList>
            <person name="Glockner G."/>
            <person name="Hulsmann N."/>
            <person name="Schleicher M."/>
            <person name="Noegel A.A."/>
            <person name="Eichinger L."/>
            <person name="Gallinger C."/>
            <person name="Pawlowski J."/>
            <person name="Sierra R."/>
            <person name="Euteneuer U."/>
            <person name="Pillet L."/>
            <person name="Moustafa A."/>
            <person name="Platzer M."/>
            <person name="Groth M."/>
            <person name="Szafranski K."/>
            <person name="Schliwa M."/>
        </authorList>
    </citation>
    <scope>NUCLEOTIDE SEQUENCE [LARGE SCALE GENOMIC DNA]</scope>
</reference>
<sequence>MRMGVPPSVDVGTLSRYNTYNSNNFACLYLIQFACAIASFLCVCVCMCVYICILFFYCYFDKRRLDKIQEMIANTNVHLPLASTMDCKSNDDELCSQRSGGEISKSHDSQFDEEDNSDNINGNNDDDNDGIAEADREAKEMVSEMVNLVLGMTEKDESKEGDRSNDRMQNEIWSQLLSYKHTLEPSFHSSVESRLSRTVQGFPALRDLLSAFPSELACSIFKEQLQCPHDHIRDITLQRGCQPVLRFSANHFVTISQHIDLDQFIQCFQKYMQIYDERQLLSIFEDNGVAGYRLHQVTGVIRGSNEPESVRTLTALNFRVGRLWTPKLEVIHNAIDFWANLEKSASILVLGPNTAEKAAIMRELTRVASQHFRTALVDTRSTIGGFDDYPVGCGLAMRFLVRKGSVDHQHQIIDQTRSISPQVVVVGETINEDDIGVLSKLQREGIRVIVGTNVHSLSTLLRDETFNPLLPVAVPMEGGLSTLHFSHTLLSPHLLVLELNATASKVRMYKDIPDAVRQVRQNIQPKCDTFVLKWDETDSMLNPSQIHHAMSRRYSKPLATLIQQTLSASKHTPSRVVCPEKEFVFTPQQNSS</sequence>
<accession>X6P799</accession>
<feature type="region of interest" description="Disordered" evidence="1">
    <location>
        <begin position="92"/>
        <end position="131"/>
    </location>
</feature>
<gene>
    <name evidence="3" type="ORF">RFI_03163</name>
</gene>
<keyword evidence="4" id="KW-1185">Reference proteome</keyword>
<name>X6P799_RETFI</name>
<keyword evidence="2" id="KW-0472">Membrane</keyword>
<dbReference type="OrthoDB" id="26838at2759"/>
<evidence type="ECO:0000256" key="2">
    <source>
        <dbReference type="SAM" id="Phobius"/>
    </source>
</evidence>
<evidence type="ECO:0000313" key="3">
    <source>
        <dbReference type="EMBL" id="ETO33934.1"/>
    </source>
</evidence>